<evidence type="ECO:0000313" key="6">
    <source>
        <dbReference type="Proteomes" id="UP000242415"/>
    </source>
</evidence>
<name>A0A1H3M0Y1_9ACTN</name>
<dbReference type="RefSeq" id="WP_091554942.1">
    <property type="nucleotide sequence ID" value="NZ_FNPH01000003.1"/>
</dbReference>
<sequence>MSAAPRRAPGDLLVHLRRARDHADRHYAEPLDLATLAAVAGISKYHFQRLFTATYGLSPAAYLSQRRVERAQDLLRATNLTVTEICHAVGFSSLGSFSSRFRELVGETPSEFQRRWAARGAPHIPGCFVFMWGLAERRASASEEKRRSTGRS</sequence>
<dbReference type="OrthoDB" id="2060755at2"/>
<dbReference type="InterPro" id="IPR018062">
    <property type="entry name" value="HTH_AraC-typ_CS"/>
</dbReference>
<dbReference type="STRING" id="405436.SAMN05444365_103162"/>
<dbReference type="InterPro" id="IPR020449">
    <property type="entry name" value="Tscrpt_reg_AraC-type_HTH"/>
</dbReference>
<evidence type="ECO:0000256" key="2">
    <source>
        <dbReference type="ARBA" id="ARBA00023125"/>
    </source>
</evidence>
<evidence type="ECO:0000259" key="4">
    <source>
        <dbReference type="PROSITE" id="PS01124"/>
    </source>
</evidence>
<keyword evidence="6" id="KW-1185">Reference proteome</keyword>
<dbReference type="PANTHER" id="PTHR46796">
    <property type="entry name" value="HTH-TYPE TRANSCRIPTIONAL ACTIVATOR RHAS-RELATED"/>
    <property type="match status" value="1"/>
</dbReference>
<dbReference type="EMBL" id="FNPH01000003">
    <property type="protein sequence ID" value="SDY69705.1"/>
    <property type="molecule type" value="Genomic_DNA"/>
</dbReference>
<gene>
    <name evidence="5" type="ORF">SAMN05444365_103162</name>
</gene>
<dbReference type="GO" id="GO:0003700">
    <property type="term" value="F:DNA-binding transcription factor activity"/>
    <property type="evidence" value="ECO:0007669"/>
    <property type="project" value="InterPro"/>
</dbReference>
<dbReference type="Pfam" id="PF12833">
    <property type="entry name" value="HTH_18"/>
    <property type="match status" value="1"/>
</dbReference>
<keyword evidence="2" id="KW-0238">DNA-binding</keyword>
<dbReference type="AlphaFoldDB" id="A0A1H3M0Y1"/>
<dbReference type="PRINTS" id="PR00032">
    <property type="entry name" value="HTHARAC"/>
</dbReference>
<dbReference type="InterPro" id="IPR018060">
    <property type="entry name" value="HTH_AraC"/>
</dbReference>
<accession>A0A1H3M0Y1</accession>
<evidence type="ECO:0000256" key="1">
    <source>
        <dbReference type="ARBA" id="ARBA00023015"/>
    </source>
</evidence>
<evidence type="ECO:0000256" key="3">
    <source>
        <dbReference type="ARBA" id="ARBA00023163"/>
    </source>
</evidence>
<evidence type="ECO:0000313" key="5">
    <source>
        <dbReference type="EMBL" id="SDY69705.1"/>
    </source>
</evidence>
<dbReference type="PROSITE" id="PS00041">
    <property type="entry name" value="HTH_ARAC_FAMILY_1"/>
    <property type="match status" value="1"/>
</dbReference>
<dbReference type="PROSITE" id="PS01124">
    <property type="entry name" value="HTH_ARAC_FAMILY_2"/>
    <property type="match status" value="1"/>
</dbReference>
<dbReference type="InterPro" id="IPR050204">
    <property type="entry name" value="AraC_XylS_family_regulators"/>
</dbReference>
<dbReference type="SUPFAM" id="SSF46689">
    <property type="entry name" value="Homeodomain-like"/>
    <property type="match status" value="2"/>
</dbReference>
<dbReference type="PANTHER" id="PTHR46796:SF6">
    <property type="entry name" value="ARAC SUBFAMILY"/>
    <property type="match status" value="1"/>
</dbReference>
<feature type="domain" description="HTH araC/xylS-type" evidence="4">
    <location>
        <begin position="17"/>
        <end position="115"/>
    </location>
</feature>
<protein>
    <submittedName>
        <fullName evidence="5">Transcriptional regulator, AraC family</fullName>
    </submittedName>
</protein>
<dbReference type="Gene3D" id="1.10.10.60">
    <property type="entry name" value="Homeodomain-like"/>
    <property type="match status" value="2"/>
</dbReference>
<dbReference type="Proteomes" id="UP000242415">
    <property type="component" value="Unassembled WGS sequence"/>
</dbReference>
<dbReference type="GO" id="GO:0043565">
    <property type="term" value="F:sequence-specific DNA binding"/>
    <property type="evidence" value="ECO:0007669"/>
    <property type="project" value="InterPro"/>
</dbReference>
<organism evidence="5 6">
    <name type="scientific">Micromonospora pattaloongensis</name>
    <dbReference type="NCBI Taxonomy" id="405436"/>
    <lineage>
        <taxon>Bacteria</taxon>
        <taxon>Bacillati</taxon>
        <taxon>Actinomycetota</taxon>
        <taxon>Actinomycetes</taxon>
        <taxon>Micromonosporales</taxon>
        <taxon>Micromonosporaceae</taxon>
        <taxon>Micromonospora</taxon>
    </lineage>
</organism>
<dbReference type="SMART" id="SM00342">
    <property type="entry name" value="HTH_ARAC"/>
    <property type="match status" value="1"/>
</dbReference>
<dbReference type="InterPro" id="IPR009057">
    <property type="entry name" value="Homeodomain-like_sf"/>
</dbReference>
<proteinExistence type="predicted"/>
<keyword evidence="1" id="KW-0805">Transcription regulation</keyword>
<reference evidence="6" key="1">
    <citation type="submission" date="2016-10" db="EMBL/GenBank/DDBJ databases">
        <authorList>
            <person name="Varghese N."/>
            <person name="Submissions S."/>
        </authorList>
    </citation>
    <scope>NUCLEOTIDE SEQUENCE [LARGE SCALE GENOMIC DNA]</scope>
    <source>
        <strain evidence="6">DSM 45245</strain>
    </source>
</reference>
<keyword evidence="3" id="KW-0804">Transcription</keyword>